<dbReference type="EMBL" id="QOUI01000010">
    <property type="protein sequence ID" value="RCK68556.1"/>
    <property type="molecule type" value="Genomic_DNA"/>
</dbReference>
<gene>
    <name evidence="2" type="ORF">DT076_15080</name>
</gene>
<proteinExistence type="predicted"/>
<evidence type="ECO:0000259" key="1">
    <source>
        <dbReference type="Pfam" id="PF09860"/>
    </source>
</evidence>
<feature type="domain" description="DUF2087" evidence="1">
    <location>
        <begin position="121"/>
        <end position="187"/>
    </location>
</feature>
<protein>
    <submittedName>
        <fullName evidence="2">DUF2087 domain-containing protein</fullName>
    </submittedName>
</protein>
<evidence type="ECO:0000313" key="3">
    <source>
        <dbReference type="Proteomes" id="UP000252770"/>
    </source>
</evidence>
<keyword evidence="3" id="KW-1185">Reference proteome</keyword>
<dbReference type="InterPro" id="IPR018656">
    <property type="entry name" value="DUF2087"/>
</dbReference>
<dbReference type="Pfam" id="PF09860">
    <property type="entry name" value="DUF2087"/>
    <property type="match status" value="1"/>
</dbReference>
<reference evidence="2 3" key="1">
    <citation type="submission" date="2018-07" db="EMBL/GenBank/DDBJ databases">
        <title>Desertimonas flava gen. nov. sp. nov.</title>
        <authorList>
            <person name="Liu S."/>
        </authorList>
    </citation>
    <scope>NUCLEOTIDE SEQUENCE [LARGE SCALE GENOMIC DNA]</scope>
    <source>
        <strain evidence="2 3">16Sb5-5</strain>
    </source>
</reference>
<evidence type="ECO:0000313" key="2">
    <source>
        <dbReference type="EMBL" id="RCK68556.1"/>
    </source>
</evidence>
<dbReference type="AlphaFoldDB" id="A0A367YRN8"/>
<sequence>MAAVTSAAPPAAGLRDALAVLLALDHPDRLQLLMAAEGLLPGCPAPCTLDDVARATGRSVRQVAETATRMHESGLVRVSGRVVHADTTVFARAAAAVEEAMPVTALLRRRPGLARWFRRGRLLRVPERNEQQAEVAALLVELLPAGVELSEDEVGAVLGTVGDPAELRRLLVDHRLVERHASRGYRRT</sequence>
<organism evidence="2 3">
    <name type="scientific">Desertihabitans brevis</name>
    <dbReference type="NCBI Taxonomy" id="2268447"/>
    <lineage>
        <taxon>Bacteria</taxon>
        <taxon>Bacillati</taxon>
        <taxon>Actinomycetota</taxon>
        <taxon>Actinomycetes</taxon>
        <taxon>Propionibacteriales</taxon>
        <taxon>Propionibacteriaceae</taxon>
        <taxon>Desertihabitans</taxon>
    </lineage>
</organism>
<dbReference type="RefSeq" id="WP_114127527.1">
    <property type="nucleotide sequence ID" value="NZ_QOUI01000010.1"/>
</dbReference>
<accession>A0A367YRN8</accession>
<comment type="caution">
    <text evidence="2">The sequence shown here is derived from an EMBL/GenBank/DDBJ whole genome shotgun (WGS) entry which is preliminary data.</text>
</comment>
<name>A0A367YRN8_9ACTN</name>
<dbReference type="Proteomes" id="UP000252770">
    <property type="component" value="Unassembled WGS sequence"/>
</dbReference>